<dbReference type="HOGENOM" id="CLU_091360_0_0_10"/>
<comment type="caution">
    <text evidence="2">The sequence shown here is derived from an EMBL/GenBank/DDBJ whole genome shotgun (WGS) entry which is preliminary data.</text>
</comment>
<organism evidence="2 3">
    <name type="scientific">Sphingobacterium spiritivorum ATCC 33861</name>
    <dbReference type="NCBI Taxonomy" id="525373"/>
    <lineage>
        <taxon>Bacteria</taxon>
        <taxon>Pseudomonadati</taxon>
        <taxon>Bacteroidota</taxon>
        <taxon>Sphingobacteriia</taxon>
        <taxon>Sphingobacteriales</taxon>
        <taxon>Sphingobacteriaceae</taxon>
        <taxon>Sphingobacterium</taxon>
    </lineage>
</organism>
<keyword evidence="1" id="KW-0732">Signal</keyword>
<dbReference type="EMBL" id="ACHA02000010">
    <property type="protein sequence ID" value="EFK58035.1"/>
    <property type="molecule type" value="Genomic_DNA"/>
</dbReference>
<protein>
    <submittedName>
        <fullName evidence="2">Uncharacterized protein</fullName>
    </submittedName>
</protein>
<reference evidence="2" key="1">
    <citation type="submission" date="2010-07" db="EMBL/GenBank/DDBJ databases">
        <authorList>
            <person name="Muzny D."/>
            <person name="Qin X."/>
            <person name="Buhay C."/>
            <person name="Dugan-Rocha S."/>
            <person name="Ding Y."/>
            <person name="Chen G."/>
            <person name="Hawes A."/>
            <person name="Holder M."/>
            <person name="Jhangiani S."/>
            <person name="Johnson A."/>
            <person name="Khan Z."/>
            <person name="Li Z."/>
            <person name="Liu W."/>
            <person name="Liu X."/>
            <person name="Perez L."/>
            <person name="Shen H."/>
            <person name="Wang Q."/>
            <person name="Watt J."/>
            <person name="Xi L."/>
            <person name="Xin Y."/>
            <person name="Zhou J."/>
            <person name="Deng J."/>
            <person name="Jiang H."/>
            <person name="Liu Y."/>
            <person name="Qu J."/>
            <person name="Song X.-Z."/>
            <person name="Zhang L."/>
            <person name="Villasana D."/>
            <person name="Johnson A."/>
            <person name="Liu J."/>
            <person name="Liyanage D."/>
            <person name="Lorensuhewa L."/>
            <person name="Robinson T."/>
            <person name="Song A."/>
            <person name="Song B.-B."/>
            <person name="Dinh H."/>
            <person name="Thornton R."/>
            <person name="Coyle M."/>
            <person name="Francisco L."/>
            <person name="Jackson L."/>
            <person name="Javaid M."/>
            <person name="Korchina V."/>
            <person name="Kovar C."/>
            <person name="Mata R."/>
            <person name="Mathew T."/>
            <person name="Ngo R."/>
            <person name="Nguyen L."/>
            <person name="Nguyen N."/>
            <person name="Okwuonu G."/>
            <person name="Ongeri F."/>
            <person name="Pham C."/>
            <person name="Simmons D."/>
            <person name="Wilczek-Boney K."/>
            <person name="Hale W."/>
            <person name="Jakkamsetti A."/>
            <person name="Pham P."/>
            <person name="Ruth R."/>
            <person name="San Lucas F."/>
            <person name="Warren J."/>
            <person name="Zhang J."/>
            <person name="Zhao Z."/>
            <person name="Zhou C."/>
            <person name="Zhu D."/>
            <person name="Lee S."/>
            <person name="Bess C."/>
            <person name="Blankenburg K."/>
            <person name="Forbes L."/>
            <person name="Fu Q."/>
            <person name="Gubbala S."/>
            <person name="Hirani K."/>
            <person name="Jayaseelan J.C."/>
            <person name="Lara F."/>
            <person name="Munidasa M."/>
            <person name="Palculict T."/>
            <person name="Patil S."/>
            <person name="Pu L.-L."/>
            <person name="Saada N."/>
            <person name="Tang L."/>
            <person name="Weissenberger G."/>
            <person name="Zhu Y."/>
            <person name="Hemphill L."/>
            <person name="Shang Y."/>
            <person name="Youmans B."/>
            <person name="Ayvaz T."/>
            <person name="Ross M."/>
            <person name="Santibanez J."/>
            <person name="Aqrawi P."/>
            <person name="Gross S."/>
            <person name="Joshi V."/>
            <person name="Fowler G."/>
            <person name="Nazareth L."/>
            <person name="Reid J."/>
            <person name="Worley K."/>
            <person name="Petrosino J."/>
            <person name="Highlander S."/>
            <person name="Gibbs R."/>
        </authorList>
    </citation>
    <scope>NUCLEOTIDE SEQUENCE [LARGE SCALE GENOMIC DNA]</scope>
    <source>
        <strain evidence="2">ATCC 33861</strain>
    </source>
</reference>
<evidence type="ECO:0000313" key="2">
    <source>
        <dbReference type="EMBL" id="EFK58035.1"/>
    </source>
</evidence>
<dbReference type="eggNOG" id="ENOG50339CB">
    <property type="taxonomic scope" value="Bacteria"/>
</dbReference>
<sequence length="262" mass="27865">MPVMKKKINSLTTSLPLLLWVSGLATLQAQQAGVNTKNPQAVLHVDAKKDNNPTVQEADDFVVTSAGSVGIGTISPTHKLDIRGKIQIRDGGEQAGSVLTSNASGLARWNYPAVSKVVVNGIFSSNAKVTPDGGATPKYSNVYITLTRGKWIVNAGLTFVEGNRTIFQRCYLSSANNALQQNGFTFLGPAGAQSSYGGIVATNITDRTATGQQRGFVTGSVAIEVTATTATIYLLLQNQPAGAYEFNAQNYLENYFFAKPID</sequence>
<name>D7VM30_SPHSI</name>
<proteinExistence type="predicted"/>
<gene>
    <name evidence="2" type="ORF">HMPREF0766_12027</name>
</gene>
<dbReference type="STRING" id="525373.HMPREF0766_12027"/>
<dbReference type="Proteomes" id="UP000006258">
    <property type="component" value="Unassembled WGS sequence"/>
</dbReference>
<evidence type="ECO:0000313" key="3">
    <source>
        <dbReference type="Proteomes" id="UP000006258"/>
    </source>
</evidence>
<dbReference type="AlphaFoldDB" id="D7VM30"/>
<keyword evidence="3" id="KW-1185">Reference proteome</keyword>
<accession>D7VM30</accession>
<feature type="signal peptide" evidence="1">
    <location>
        <begin position="1"/>
        <end position="25"/>
    </location>
</feature>
<feature type="chain" id="PRO_5003107419" evidence="1">
    <location>
        <begin position="26"/>
        <end position="262"/>
    </location>
</feature>
<evidence type="ECO:0000256" key="1">
    <source>
        <dbReference type="SAM" id="SignalP"/>
    </source>
</evidence>